<keyword evidence="4 8" id="KW-1003">Cell membrane</keyword>
<dbReference type="SUPFAM" id="SSF143865">
    <property type="entry name" value="CorA soluble domain-like"/>
    <property type="match status" value="1"/>
</dbReference>
<evidence type="ECO:0000256" key="4">
    <source>
        <dbReference type="ARBA" id="ARBA00022475"/>
    </source>
</evidence>
<dbReference type="InterPro" id="IPR004488">
    <property type="entry name" value="Mg/Co-transport_prot_CorA"/>
</dbReference>
<dbReference type="InterPro" id="IPR045861">
    <property type="entry name" value="CorA_cytoplasmic_dom"/>
</dbReference>
<dbReference type="CDD" id="cd12828">
    <property type="entry name" value="TmCorA-like_1"/>
    <property type="match status" value="1"/>
</dbReference>
<sequence length="361" mass="42761">MKRIKYRKVRKVQPNYYEYTGAYKNDPVEMQLFTYDEHGCKEYQKVHLDVIQKKCTSSQNQNTIKWLNIHGLHDVELIKQIGELLHVESFIIGDILNTSRRTRIEELGNDILFFSVKSVLPEEEEGSMATEQISFLLKDNMIISFQEKKSDYFSHIRERIRTGVGVIRKKKNDYLLYLMLDAIMENFFVTIEKYEDRIEALNMQAKTDQRADFIADVEKAKENLNFLKRSITPIREALFNIKNDEDEQDYEVIESTSYTFFTRLHQKSLELLDQIEYDMNSLDSASNFYYSAQGQRMNEIMKTLTIFSVVFMPMTFVVGVYGMNFDHIPELHFKNGYFYALGLMVALALIMIIYFKRKKWF</sequence>
<proteinExistence type="inferred from homology"/>
<keyword evidence="8" id="KW-0406">Ion transport</keyword>
<gene>
    <name evidence="8 10" type="primary">corA</name>
    <name evidence="10" type="ORF">ABS768_14770</name>
</gene>
<evidence type="ECO:0000256" key="1">
    <source>
        <dbReference type="ARBA" id="ARBA00004651"/>
    </source>
</evidence>
<keyword evidence="3 8" id="KW-0813">Transport</keyword>
<organism evidence="10 11">
    <name type="scientific">Flavobacterium rhizophilum</name>
    <dbReference type="NCBI Taxonomy" id="3163296"/>
    <lineage>
        <taxon>Bacteria</taxon>
        <taxon>Pseudomonadati</taxon>
        <taxon>Bacteroidota</taxon>
        <taxon>Flavobacteriia</taxon>
        <taxon>Flavobacteriales</taxon>
        <taxon>Flavobacteriaceae</taxon>
        <taxon>Flavobacterium</taxon>
    </lineage>
</organism>
<keyword evidence="11" id="KW-1185">Reference proteome</keyword>
<dbReference type="InterPro" id="IPR002523">
    <property type="entry name" value="MgTranspt_CorA/ZnTranspt_ZntB"/>
</dbReference>
<dbReference type="Gene3D" id="1.20.58.340">
    <property type="entry name" value="Magnesium transport protein CorA, transmembrane region"/>
    <property type="match status" value="2"/>
</dbReference>
<comment type="caution">
    <text evidence="10">The sequence shown here is derived from an EMBL/GenBank/DDBJ whole genome shotgun (WGS) entry which is preliminary data.</text>
</comment>
<dbReference type="Proteomes" id="UP001629059">
    <property type="component" value="Unassembled WGS sequence"/>
</dbReference>
<keyword evidence="8" id="KW-0460">Magnesium</keyword>
<evidence type="ECO:0000256" key="7">
    <source>
        <dbReference type="ARBA" id="ARBA00023136"/>
    </source>
</evidence>
<dbReference type="Pfam" id="PF01544">
    <property type="entry name" value="CorA"/>
    <property type="match status" value="1"/>
</dbReference>
<feature type="coiled-coil region" evidence="9">
    <location>
        <begin position="184"/>
        <end position="230"/>
    </location>
</feature>
<accession>A0ABW8YHQ9</accession>
<dbReference type="PANTHER" id="PTHR46494:SF1">
    <property type="entry name" value="CORA FAMILY METAL ION TRANSPORTER (EUROFUNG)"/>
    <property type="match status" value="1"/>
</dbReference>
<keyword evidence="5 8" id="KW-0812">Transmembrane</keyword>
<dbReference type="InterPro" id="IPR045863">
    <property type="entry name" value="CorA_TM1_TM2"/>
</dbReference>
<keyword evidence="9" id="KW-0175">Coiled coil</keyword>
<dbReference type="PANTHER" id="PTHR46494">
    <property type="entry name" value="CORA FAMILY METAL ION TRANSPORTER (EUROFUNG)"/>
    <property type="match status" value="1"/>
</dbReference>
<evidence type="ECO:0000256" key="2">
    <source>
        <dbReference type="ARBA" id="ARBA00009765"/>
    </source>
</evidence>
<reference evidence="10 11" key="1">
    <citation type="submission" date="2024-06" db="EMBL/GenBank/DDBJ databases">
        <authorList>
            <person name="Kaempfer P."/>
            <person name="Viver T."/>
        </authorList>
    </citation>
    <scope>NUCLEOTIDE SEQUENCE [LARGE SCALE GENOMIC DNA]</scope>
    <source>
        <strain evidence="10 11">ST-75</strain>
    </source>
</reference>
<evidence type="ECO:0000313" key="11">
    <source>
        <dbReference type="Proteomes" id="UP001629059"/>
    </source>
</evidence>
<dbReference type="SUPFAM" id="SSF144083">
    <property type="entry name" value="Magnesium transport protein CorA, transmembrane region"/>
    <property type="match status" value="1"/>
</dbReference>
<dbReference type="NCBIfam" id="TIGR00383">
    <property type="entry name" value="corA"/>
    <property type="match status" value="1"/>
</dbReference>
<feature type="transmembrane region" description="Helical" evidence="8">
    <location>
        <begin position="304"/>
        <end position="324"/>
    </location>
</feature>
<comment type="similarity">
    <text evidence="2 8">Belongs to the CorA metal ion transporter (MIT) (TC 1.A.35) family.</text>
</comment>
<name>A0ABW8YHQ9_9FLAO</name>
<dbReference type="EMBL" id="JBELQB010000012">
    <property type="protein sequence ID" value="MFL9838770.1"/>
    <property type="molecule type" value="Genomic_DNA"/>
</dbReference>
<protein>
    <recommendedName>
        <fullName evidence="8">Magnesium transport protein CorA</fullName>
    </recommendedName>
</protein>
<comment type="subcellular location">
    <subcellularLocation>
        <location evidence="1">Cell membrane</location>
        <topology evidence="1">Multi-pass membrane protein</topology>
    </subcellularLocation>
    <subcellularLocation>
        <location evidence="8">Membrane</location>
        <topology evidence="8">Multi-pass membrane protein</topology>
    </subcellularLocation>
</comment>
<evidence type="ECO:0000256" key="5">
    <source>
        <dbReference type="ARBA" id="ARBA00022692"/>
    </source>
</evidence>
<dbReference type="Gene3D" id="3.30.460.20">
    <property type="entry name" value="CorA soluble domain-like"/>
    <property type="match status" value="1"/>
</dbReference>
<evidence type="ECO:0000313" key="10">
    <source>
        <dbReference type="EMBL" id="MFL9838770.1"/>
    </source>
</evidence>
<comment type="function">
    <text evidence="8">Mediates influx of magnesium ions.</text>
</comment>
<evidence type="ECO:0000256" key="8">
    <source>
        <dbReference type="RuleBase" id="RU362010"/>
    </source>
</evidence>
<evidence type="ECO:0000256" key="9">
    <source>
        <dbReference type="SAM" id="Coils"/>
    </source>
</evidence>
<feature type="transmembrane region" description="Helical" evidence="8">
    <location>
        <begin position="336"/>
        <end position="355"/>
    </location>
</feature>
<evidence type="ECO:0000256" key="6">
    <source>
        <dbReference type="ARBA" id="ARBA00022989"/>
    </source>
</evidence>
<keyword evidence="7 8" id="KW-0472">Membrane</keyword>
<dbReference type="RefSeq" id="WP_408075721.1">
    <property type="nucleotide sequence ID" value="NZ_JBELQB010000012.1"/>
</dbReference>
<keyword evidence="6 8" id="KW-1133">Transmembrane helix</keyword>
<evidence type="ECO:0000256" key="3">
    <source>
        <dbReference type="ARBA" id="ARBA00022448"/>
    </source>
</evidence>